<evidence type="ECO:0000313" key="2">
    <source>
        <dbReference type="EMBL" id="RZC49974.1"/>
    </source>
</evidence>
<feature type="transmembrane region" description="Helical" evidence="1">
    <location>
        <begin position="12"/>
        <end position="31"/>
    </location>
</feature>
<accession>A0A4Y7IM57</accession>
<reference evidence="2 3" key="1">
    <citation type="journal article" date="2018" name="Science">
        <title>The opium poppy genome and morphinan production.</title>
        <authorList>
            <person name="Guo L."/>
            <person name="Winzer T."/>
            <person name="Yang X."/>
            <person name="Li Y."/>
            <person name="Ning Z."/>
            <person name="He Z."/>
            <person name="Teodor R."/>
            <person name="Lu Y."/>
            <person name="Bowser T.A."/>
            <person name="Graham I.A."/>
            <person name="Ye K."/>
        </authorList>
    </citation>
    <scope>NUCLEOTIDE SEQUENCE [LARGE SCALE GENOMIC DNA]</scope>
    <source>
        <strain evidence="3">cv. HN1</strain>
        <tissue evidence="2">Leaves</tissue>
    </source>
</reference>
<dbReference type="Proteomes" id="UP000316621">
    <property type="component" value="Chromosome 2"/>
</dbReference>
<evidence type="ECO:0000313" key="3">
    <source>
        <dbReference type="Proteomes" id="UP000316621"/>
    </source>
</evidence>
<protein>
    <submittedName>
        <fullName evidence="2">Uncharacterized protein</fullName>
    </submittedName>
</protein>
<organism evidence="2 3">
    <name type="scientific">Papaver somniferum</name>
    <name type="common">Opium poppy</name>
    <dbReference type="NCBI Taxonomy" id="3469"/>
    <lineage>
        <taxon>Eukaryota</taxon>
        <taxon>Viridiplantae</taxon>
        <taxon>Streptophyta</taxon>
        <taxon>Embryophyta</taxon>
        <taxon>Tracheophyta</taxon>
        <taxon>Spermatophyta</taxon>
        <taxon>Magnoliopsida</taxon>
        <taxon>Ranunculales</taxon>
        <taxon>Papaveraceae</taxon>
        <taxon>Papaveroideae</taxon>
        <taxon>Papaver</taxon>
    </lineage>
</organism>
<keyword evidence="1" id="KW-1133">Transmembrane helix</keyword>
<sequence>MIRGQVIIRSSIGQVIFLLIYILVTGQVNLMSELANSLSIS</sequence>
<proteinExistence type="predicted"/>
<name>A0A4Y7IM57_PAPSO</name>
<evidence type="ECO:0000256" key="1">
    <source>
        <dbReference type="SAM" id="Phobius"/>
    </source>
</evidence>
<dbReference type="EMBL" id="CM010716">
    <property type="protein sequence ID" value="RZC49974.1"/>
    <property type="molecule type" value="Genomic_DNA"/>
</dbReference>
<keyword evidence="3" id="KW-1185">Reference proteome</keyword>
<dbReference type="AlphaFoldDB" id="A0A4Y7IM57"/>
<keyword evidence="1" id="KW-0472">Membrane</keyword>
<gene>
    <name evidence="2" type="ORF">C5167_018407</name>
</gene>
<dbReference type="Gramene" id="RZC49974">
    <property type="protein sequence ID" value="RZC49974"/>
    <property type="gene ID" value="C5167_018407"/>
</dbReference>
<keyword evidence="1" id="KW-0812">Transmembrane</keyword>